<evidence type="ECO:0000256" key="1">
    <source>
        <dbReference type="ARBA" id="ARBA00022679"/>
    </source>
</evidence>
<dbReference type="Pfam" id="PF00583">
    <property type="entry name" value="Acetyltransf_1"/>
    <property type="match status" value="1"/>
</dbReference>
<dbReference type="InterPro" id="IPR000182">
    <property type="entry name" value="GNAT_dom"/>
</dbReference>
<evidence type="ECO:0000256" key="2">
    <source>
        <dbReference type="ARBA" id="ARBA00023315"/>
    </source>
</evidence>
<dbReference type="SUPFAM" id="SSF55729">
    <property type="entry name" value="Acyl-CoA N-acyltransferases (Nat)"/>
    <property type="match status" value="1"/>
</dbReference>
<reference evidence="4" key="1">
    <citation type="submission" date="2021-05" db="EMBL/GenBank/DDBJ databases">
        <authorList>
            <person name="Pietrasiak N."/>
            <person name="Ward R."/>
            <person name="Stajich J.E."/>
            <person name="Kurbessoian T."/>
        </authorList>
    </citation>
    <scope>NUCLEOTIDE SEQUENCE</scope>
    <source>
        <strain evidence="4">UHER 2000/2452</strain>
    </source>
</reference>
<dbReference type="Proteomes" id="UP000757435">
    <property type="component" value="Unassembled WGS sequence"/>
</dbReference>
<evidence type="ECO:0000259" key="3">
    <source>
        <dbReference type="PROSITE" id="PS51186"/>
    </source>
</evidence>
<gene>
    <name evidence="4" type="ORF">KME15_25850</name>
</gene>
<dbReference type="InterPro" id="IPR016181">
    <property type="entry name" value="Acyl_CoA_acyltransferase"/>
</dbReference>
<dbReference type="Gene3D" id="3.40.630.30">
    <property type="match status" value="1"/>
</dbReference>
<sequence>MLSELGAHTFFETFAADNSPEDLAAYLCASFNPAQQTTELNDPASTFFIAEVGGLAAGYAQLHAGEPAAGVEGPKPIELVRLYVSREWLGRGVGEALMRACVDGARQVGYETIWLGVWERNGRAQAFYRKWNFCAVGEHVFHLGSDPQRDILMERAL</sequence>
<reference evidence="4" key="2">
    <citation type="journal article" date="2022" name="Microbiol. Resour. Announc.">
        <title>Metagenome Sequencing to Explore Phylogenomics of Terrestrial Cyanobacteria.</title>
        <authorList>
            <person name="Ward R.D."/>
            <person name="Stajich J.E."/>
            <person name="Johansen J.R."/>
            <person name="Huntemann M."/>
            <person name="Clum A."/>
            <person name="Foster B."/>
            <person name="Foster B."/>
            <person name="Roux S."/>
            <person name="Palaniappan K."/>
            <person name="Varghese N."/>
            <person name="Mukherjee S."/>
            <person name="Reddy T.B.K."/>
            <person name="Daum C."/>
            <person name="Copeland A."/>
            <person name="Chen I.A."/>
            <person name="Ivanova N.N."/>
            <person name="Kyrpides N.C."/>
            <person name="Shapiro N."/>
            <person name="Eloe-Fadrosh E.A."/>
            <person name="Pietrasiak N."/>
        </authorList>
    </citation>
    <scope>NUCLEOTIDE SEQUENCE</scope>
    <source>
        <strain evidence="4">UHER 2000/2452</strain>
    </source>
</reference>
<accession>A0A951US25</accession>
<feature type="domain" description="N-acetyltransferase" evidence="3">
    <location>
        <begin position="9"/>
        <end position="157"/>
    </location>
</feature>
<evidence type="ECO:0000313" key="5">
    <source>
        <dbReference type="Proteomes" id="UP000757435"/>
    </source>
</evidence>
<proteinExistence type="predicted"/>
<dbReference type="PANTHER" id="PTHR43877">
    <property type="entry name" value="AMINOALKYLPHOSPHONATE N-ACETYLTRANSFERASE-RELATED-RELATED"/>
    <property type="match status" value="1"/>
</dbReference>
<dbReference type="InterPro" id="IPR050832">
    <property type="entry name" value="Bact_Acetyltransf"/>
</dbReference>
<dbReference type="CDD" id="cd04301">
    <property type="entry name" value="NAT_SF"/>
    <property type="match status" value="1"/>
</dbReference>
<protein>
    <submittedName>
        <fullName evidence="4">GNAT family N-acetyltransferase</fullName>
    </submittedName>
</protein>
<keyword evidence="1" id="KW-0808">Transferase</keyword>
<organism evidence="4 5">
    <name type="scientific">Drouetiella hepatica Uher 2000/2452</name>
    <dbReference type="NCBI Taxonomy" id="904376"/>
    <lineage>
        <taxon>Bacteria</taxon>
        <taxon>Bacillati</taxon>
        <taxon>Cyanobacteriota</taxon>
        <taxon>Cyanophyceae</taxon>
        <taxon>Oculatellales</taxon>
        <taxon>Oculatellaceae</taxon>
        <taxon>Drouetiella</taxon>
    </lineage>
</organism>
<evidence type="ECO:0000313" key="4">
    <source>
        <dbReference type="EMBL" id="MBW4662093.1"/>
    </source>
</evidence>
<dbReference type="AlphaFoldDB" id="A0A951US25"/>
<comment type="caution">
    <text evidence="4">The sequence shown here is derived from an EMBL/GenBank/DDBJ whole genome shotgun (WGS) entry which is preliminary data.</text>
</comment>
<name>A0A951US25_9CYAN</name>
<dbReference type="EMBL" id="JAHHHD010000056">
    <property type="protein sequence ID" value="MBW4662093.1"/>
    <property type="molecule type" value="Genomic_DNA"/>
</dbReference>
<dbReference type="PROSITE" id="PS51186">
    <property type="entry name" value="GNAT"/>
    <property type="match status" value="1"/>
</dbReference>
<dbReference type="GO" id="GO:0016747">
    <property type="term" value="F:acyltransferase activity, transferring groups other than amino-acyl groups"/>
    <property type="evidence" value="ECO:0007669"/>
    <property type="project" value="InterPro"/>
</dbReference>
<keyword evidence="2" id="KW-0012">Acyltransferase</keyword>